<evidence type="ECO:0000313" key="5">
    <source>
        <dbReference type="Proteomes" id="UP001595993"/>
    </source>
</evidence>
<dbReference type="InterPro" id="IPR011048">
    <property type="entry name" value="Haem_d1_sf"/>
</dbReference>
<dbReference type="SUPFAM" id="SSF69318">
    <property type="entry name" value="Integrin alpha N-terminal domain"/>
    <property type="match status" value="1"/>
</dbReference>
<evidence type="ECO:0000313" key="4">
    <source>
        <dbReference type="EMBL" id="MFC4611996.1"/>
    </source>
</evidence>
<dbReference type="InterPro" id="IPR025965">
    <property type="entry name" value="FlgD/Vpr_Ig-like"/>
</dbReference>
<feature type="signal peptide" evidence="2">
    <location>
        <begin position="1"/>
        <end position="24"/>
    </location>
</feature>
<comment type="caution">
    <text evidence="4">The sequence shown here is derived from an EMBL/GenBank/DDBJ whole genome shotgun (WGS) entry which is preliminary data.</text>
</comment>
<dbReference type="PANTHER" id="PTHR46580">
    <property type="entry name" value="SENSOR KINASE-RELATED"/>
    <property type="match status" value="1"/>
</dbReference>
<dbReference type="Pfam" id="PF13860">
    <property type="entry name" value="FlgD_ig"/>
    <property type="match status" value="1"/>
</dbReference>
<dbReference type="PANTHER" id="PTHR46580:SF4">
    <property type="entry name" value="ATP_GTP-BINDING PROTEIN"/>
    <property type="match status" value="1"/>
</dbReference>
<dbReference type="Pfam" id="PF13517">
    <property type="entry name" value="FG-GAP_3"/>
    <property type="match status" value="1"/>
</dbReference>
<dbReference type="RefSeq" id="WP_381201710.1">
    <property type="nucleotide sequence ID" value="NZ_JBHSFE010000029.1"/>
</dbReference>
<accession>A0ABV9GCF5</accession>
<dbReference type="Gene3D" id="2.130.10.130">
    <property type="entry name" value="Integrin alpha, N-terminal"/>
    <property type="match status" value="1"/>
</dbReference>
<evidence type="ECO:0000256" key="1">
    <source>
        <dbReference type="ARBA" id="ARBA00022729"/>
    </source>
</evidence>
<protein>
    <submittedName>
        <fullName evidence="4">FG-GAP-like repeat-containing protein</fullName>
    </submittedName>
</protein>
<keyword evidence="1 2" id="KW-0732">Signal</keyword>
<dbReference type="EMBL" id="JBHSFE010000029">
    <property type="protein sequence ID" value="MFC4611996.1"/>
    <property type="molecule type" value="Genomic_DNA"/>
</dbReference>
<reference evidence="5" key="1">
    <citation type="journal article" date="2019" name="Int. J. Syst. Evol. Microbiol.">
        <title>The Global Catalogue of Microorganisms (GCM) 10K type strain sequencing project: providing services to taxonomists for standard genome sequencing and annotation.</title>
        <authorList>
            <consortium name="The Broad Institute Genomics Platform"/>
            <consortium name="The Broad Institute Genome Sequencing Center for Infectious Disease"/>
            <person name="Wu L."/>
            <person name="Ma J."/>
        </authorList>
    </citation>
    <scope>NUCLEOTIDE SEQUENCE [LARGE SCALE GENOMIC DNA]</scope>
    <source>
        <strain evidence="5">CGMCC 4.7139</strain>
    </source>
</reference>
<evidence type="ECO:0000259" key="3">
    <source>
        <dbReference type="Pfam" id="PF13860"/>
    </source>
</evidence>
<gene>
    <name evidence="4" type="ORF">ACFO9E_30105</name>
</gene>
<sequence length="1029" mass="108717">MRGAVAATISLSLAAGLGSATAQADPGVASVSQGEAVEIPATLRTSEQFMGLLATGSALDADGAGRLGFFNRRNSTQYVWTRYSDGQSFPAGPTGTGWGSTRGTGTDTIVYFGNGSIQLRDMAAGTTRFMTMPQGFVFGGVYGNTVLAVKTVTVESGGTTTTKAVEPQLFDFDEDGAVRSRPVEGLPDGAEMVWPGPAAGGDSQSILLRLKVDGIPRLANVDVATARMTGHTQLLDRPAVLLTPRHVAWYARGTVQTEIKVVPRSDLGATPTVLPAPLAADRSSYEIAIVGDWVIHFKGPGQPVMATPMNGGEPRRLLKDSALHIASAEDGSATIVGGVRGSADWGAYRITEGADGSPNVTRVVDLSPVPATVQGIAVGGGSLFVADDSIGKRRAYARELRVQGTPEYGARSVIGDLGVYCQPSAPDCHQLYADGGDLVSLTHTQDGIDQITTRYGSPLPTGLSGGTIADAADHYVVYTHRATNEQTVYNTQGGTEKKVLTRAPVASALWADTLWSATGATGTVTAYDLAAKKPAGEIDTGSGCIPDELQALGRWLYWSCGTRAGVYDRTEKQSVPVPADEALLGDGYLVRHNKDDGKLELTDFSSGTAVDRTLADFPATQQPQRRVTWTVDKFGGHVAYADAAQRVHVVPVGVTTQPLSGWHARYYHSGISQPDGNGGWGLNTDTGEFSVRLSKPVRDWTLTLKDQPTGKTVRTLTGGEARHTLDAEWRGLSDTGDQLTNGRYTWTLTARPADGHGAPGLWSGTFQQIYGTAAWRDLDGRDAIGDLITLSTGNPIMSVRPGRSSGTIGGYEGGPALDDRAKIVPVGDLNGDRCNDFLVRRWPGRLYLMDGGCTRQLWGDVPDKLVGSSGWNQFDVMVSPGDLTGDGRPDMLTRQTTTGDLFLYATNATSDGVRAGVRIGKGWKGLMIVGAGDLNGDGKGDVLTRDASGALWRYNGTGQGTLTNRVKVGSGWQIYNAVVGIGDLSGDGKSDLVARDTAGVLWRYNGTGQGTFTARVKIGTGWQKYAELF</sequence>
<dbReference type="InterPro" id="IPR028994">
    <property type="entry name" value="Integrin_alpha_N"/>
</dbReference>
<dbReference type="Proteomes" id="UP001595993">
    <property type="component" value="Unassembled WGS sequence"/>
</dbReference>
<feature type="domain" description="FlgD/Vpr Ig-like" evidence="3">
    <location>
        <begin position="685"/>
        <end position="751"/>
    </location>
</feature>
<proteinExistence type="predicted"/>
<name>A0ABV9GCF5_9ACTN</name>
<keyword evidence="5" id="KW-1185">Reference proteome</keyword>
<feature type="chain" id="PRO_5045298434" evidence="2">
    <location>
        <begin position="25"/>
        <end position="1029"/>
    </location>
</feature>
<dbReference type="InterPro" id="IPR013517">
    <property type="entry name" value="FG-GAP"/>
</dbReference>
<dbReference type="Gene3D" id="2.60.40.4070">
    <property type="match status" value="1"/>
</dbReference>
<organism evidence="4 5">
    <name type="scientific">Streptomyces maoxianensis</name>
    <dbReference type="NCBI Taxonomy" id="1459942"/>
    <lineage>
        <taxon>Bacteria</taxon>
        <taxon>Bacillati</taxon>
        <taxon>Actinomycetota</taxon>
        <taxon>Actinomycetes</taxon>
        <taxon>Kitasatosporales</taxon>
        <taxon>Streptomycetaceae</taxon>
        <taxon>Streptomyces</taxon>
    </lineage>
</organism>
<dbReference type="SUPFAM" id="SSF51004">
    <property type="entry name" value="C-terminal (heme d1) domain of cytochrome cd1-nitrite reductase"/>
    <property type="match status" value="1"/>
</dbReference>
<evidence type="ECO:0000256" key="2">
    <source>
        <dbReference type="SAM" id="SignalP"/>
    </source>
</evidence>